<sequence>MGERPAAHSPAPRFSMLSLPQLGSLPPLRADFPAHRGYLLQAPTAACSPCLWFRPQLGARSSSPASPPRGPFSSLLSQAAPPLSLVTVPRVLDSLTLAPGQARTHGGSLACAQILSVPARRPSLCPPMESPCQAASAPCARAQPARHGRRAHCSLELTVPSLCFFRGCASWSSPSRRFSSLVTPHGRRVRPHREQAPGAWPLFIALADRTPSSLCV</sequence>
<dbReference type="AlphaFoldDB" id="A0A1D6KE20"/>
<protein>
    <submittedName>
        <fullName evidence="1">Uncharacterized protein</fullName>
    </submittedName>
</protein>
<proteinExistence type="predicted"/>
<reference evidence="1" key="1">
    <citation type="submission" date="2015-12" db="EMBL/GenBank/DDBJ databases">
        <title>Update maize B73 reference genome by single molecule sequencing technologies.</title>
        <authorList>
            <consortium name="Maize Genome Sequencing Project"/>
            <person name="Ware D."/>
        </authorList>
    </citation>
    <scope>NUCLEOTIDE SEQUENCE [LARGE SCALE GENOMIC DNA]</scope>
    <source>
        <tissue evidence="1">Seedling</tissue>
    </source>
</reference>
<evidence type="ECO:0000313" key="1">
    <source>
        <dbReference type="EMBL" id="ONM01420.1"/>
    </source>
</evidence>
<gene>
    <name evidence="1" type="ORF">ZEAMMB73_Zm00001d030717</name>
</gene>
<organism evidence="1">
    <name type="scientific">Zea mays</name>
    <name type="common">Maize</name>
    <dbReference type="NCBI Taxonomy" id="4577"/>
    <lineage>
        <taxon>Eukaryota</taxon>
        <taxon>Viridiplantae</taxon>
        <taxon>Streptophyta</taxon>
        <taxon>Embryophyta</taxon>
        <taxon>Tracheophyta</taxon>
        <taxon>Spermatophyta</taxon>
        <taxon>Magnoliopsida</taxon>
        <taxon>Liliopsida</taxon>
        <taxon>Poales</taxon>
        <taxon>Poaceae</taxon>
        <taxon>PACMAD clade</taxon>
        <taxon>Panicoideae</taxon>
        <taxon>Andropogonodae</taxon>
        <taxon>Andropogoneae</taxon>
        <taxon>Tripsacinae</taxon>
        <taxon>Zea</taxon>
    </lineage>
</organism>
<name>A0A1D6KE20_MAIZE</name>
<accession>A0A1D6KE20</accession>
<dbReference type="EMBL" id="CM007647">
    <property type="protein sequence ID" value="ONM01420.1"/>
    <property type="molecule type" value="Genomic_DNA"/>
</dbReference>
<dbReference type="InParanoid" id="A0A1D6KE20"/>